<organism evidence="2">
    <name type="scientific">uncultured Thermomicrobiales bacterium</name>
    <dbReference type="NCBI Taxonomy" id="1645740"/>
    <lineage>
        <taxon>Bacteria</taxon>
        <taxon>Pseudomonadati</taxon>
        <taxon>Thermomicrobiota</taxon>
        <taxon>Thermomicrobia</taxon>
        <taxon>Thermomicrobiales</taxon>
        <taxon>environmental samples</taxon>
    </lineage>
</organism>
<proteinExistence type="predicted"/>
<feature type="compositionally biased region" description="Low complexity" evidence="1">
    <location>
        <begin position="72"/>
        <end position="81"/>
    </location>
</feature>
<gene>
    <name evidence="2" type="ORF">AVDCRST_MAG59-2901</name>
</gene>
<feature type="non-terminal residue" evidence="2">
    <location>
        <position position="1"/>
    </location>
</feature>
<feature type="region of interest" description="Disordered" evidence="1">
    <location>
        <begin position="1"/>
        <end position="124"/>
    </location>
</feature>
<reference evidence="2" key="1">
    <citation type="submission" date="2020-02" db="EMBL/GenBank/DDBJ databases">
        <authorList>
            <person name="Meier V. D."/>
        </authorList>
    </citation>
    <scope>NUCLEOTIDE SEQUENCE</scope>
    <source>
        <strain evidence="2">AVDCRST_MAG59</strain>
    </source>
</reference>
<dbReference type="EMBL" id="CADCWF010000192">
    <property type="protein sequence ID" value="CAA9564722.1"/>
    <property type="molecule type" value="Genomic_DNA"/>
</dbReference>
<feature type="non-terminal residue" evidence="2">
    <location>
        <position position="124"/>
    </location>
</feature>
<feature type="compositionally biased region" description="Low complexity" evidence="1">
    <location>
        <begin position="39"/>
        <end position="49"/>
    </location>
</feature>
<feature type="compositionally biased region" description="Basic residues" evidence="1">
    <location>
        <begin position="1"/>
        <end position="24"/>
    </location>
</feature>
<evidence type="ECO:0000313" key="2">
    <source>
        <dbReference type="EMBL" id="CAA9564722.1"/>
    </source>
</evidence>
<protein>
    <submittedName>
        <fullName evidence="2">Uncharacterized protein</fullName>
    </submittedName>
</protein>
<evidence type="ECO:0000256" key="1">
    <source>
        <dbReference type="SAM" id="MobiDB-lite"/>
    </source>
</evidence>
<sequence>GTHLVDRRRRAVARRPGRRPRPHRPRTDGARPLVRGGRRPWPAAAGAGRNRLDPQLPGRGLRPGAGRRRGRLGLAATMAAGRRARHPRRGDVRDQPDSDRPQAVPAADSDRPSPAPRGGCGGRV</sequence>
<name>A0A6J4V403_9BACT</name>
<dbReference type="AlphaFoldDB" id="A0A6J4V403"/>
<accession>A0A6J4V403</accession>
<feature type="compositionally biased region" description="Basic and acidic residues" evidence="1">
    <location>
        <begin position="89"/>
        <end position="100"/>
    </location>
</feature>